<keyword evidence="5 9" id="KW-0630">Potassium</keyword>
<dbReference type="InterPro" id="IPR004623">
    <property type="entry name" value="KdpA"/>
</dbReference>
<comment type="subcellular location">
    <subcellularLocation>
        <location evidence="9">Cell membrane</location>
        <topology evidence="9">Multi-pass membrane protein</topology>
    </subcellularLocation>
</comment>
<sequence>MLQIMLTLTAFMVLVIPMGHYLYHIAVGQKTFADPVFDPVDRLIYKLCGLKGEDMGWKKYGLSLLMANAVMVLIGYAVLRLQGILFFNPNGIGAMEESLSFNTIISFMTNTNLQHYSGESGLSYGSQMGVIIFMMFTSAASGYAACMAFCRGLAGRQLGNFYTDMVRITTRVLVPAAFLVGLFLVSQGTPQTMIGNLTVKTVEGSYQDIALGPVAALESIKHLGTNGGGFFGANSATPFENPTVLSNMAEMLSMMLLPGACVVTFGLMLHDRKQAAGRETVRREREERLAGSATDRKKCRAMIGGQGAAVFGAMTVIFLVGLSICFFSEKAGNPVITQMGIDQSAGSMEGKEVRFGIPQSSLFTTVTTSFTTGTVNNMHDTLTPLGGMVPMLHMMLNCVFGGKGVGLMNMVMYVILAVFICGLMVGRTPEYLNKKIEGKEMKLVAMVLLIHPLLILGFSALAVSMQAGLDGITNPGFHGLSQVLYEYSSSAANNGSGFEGLADNSLFWNMTTGLAMFFGRYLAIIAQLAIAGSLLGKRRINESAGTLRTDTVTFMVVLIFIVYIFAALTFFPALALGPIAEHLSLWL</sequence>
<dbReference type="PANTHER" id="PTHR30607:SF2">
    <property type="entry name" value="POTASSIUM-TRANSPORTING ATPASE POTASSIUM-BINDING SUBUNIT"/>
    <property type="match status" value="1"/>
</dbReference>
<feature type="transmembrane region" description="Helical" evidence="9">
    <location>
        <begin position="60"/>
        <end position="79"/>
    </location>
</feature>
<comment type="caution">
    <text evidence="10">The sequence shown here is derived from an EMBL/GenBank/DDBJ whole genome shotgun (WGS) entry which is preliminary data.</text>
</comment>
<evidence type="ECO:0000256" key="2">
    <source>
        <dbReference type="ARBA" id="ARBA00022475"/>
    </source>
</evidence>
<keyword evidence="1 9" id="KW-0813">Transport</keyword>
<evidence type="ECO:0000313" key="11">
    <source>
        <dbReference type="Proteomes" id="UP001652395"/>
    </source>
</evidence>
<keyword evidence="6 9" id="KW-1133">Transmembrane helix</keyword>
<evidence type="ECO:0000256" key="7">
    <source>
        <dbReference type="ARBA" id="ARBA00023065"/>
    </source>
</evidence>
<evidence type="ECO:0000256" key="6">
    <source>
        <dbReference type="ARBA" id="ARBA00022989"/>
    </source>
</evidence>
<comment type="subunit">
    <text evidence="9">The system is composed of three essential subunits: KdpA, KdpB and KdpC.</text>
</comment>
<feature type="transmembrane region" description="Helical" evidence="9">
    <location>
        <begin position="307"/>
        <end position="329"/>
    </location>
</feature>
<keyword evidence="3 9" id="KW-0633">Potassium transport</keyword>
<reference evidence="10 11" key="1">
    <citation type="journal article" date="2021" name="ISME Commun">
        <title>Automated analysis of genomic sequences facilitates high-throughput and comprehensive description of bacteria.</title>
        <authorList>
            <person name="Hitch T.C.A."/>
        </authorList>
    </citation>
    <scope>NUCLEOTIDE SEQUENCE [LARGE SCALE GENOMIC DNA]</scope>
    <source>
        <strain evidence="11">f_CCE</strain>
    </source>
</reference>
<dbReference type="EMBL" id="JAOQJF010000025">
    <property type="protein sequence ID" value="MCU6800601.1"/>
    <property type="molecule type" value="Genomic_DNA"/>
</dbReference>
<comment type="caution">
    <text evidence="9">Lacks conserved residue(s) required for the propagation of feature annotation.</text>
</comment>
<dbReference type="Proteomes" id="UP001652395">
    <property type="component" value="Unassembled WGS sequence"/>
</dbReference>
<evidence type="ECO:0000256" key="8">
    <source>
        <dbReference type="ARBA" id="ARBA00023136"/>
    </source>
</evidence>
<dbReference type="Pfam" id="PF03814">
    <property type="entry name" value="KdpA"/>
    <property type="match status" value="2"/>
</dbReference>
<feature type="transmembrane region" description="Helical" evidence="9">
    <location>
        <begin position="514"/>
        <end position="535"/>
    </location>
</feature>
<gene>
    <name evidence="9" type="primary">kdpA</name>
    <name evidence="10" type="ORF">OCV69_11775</name>
</gene>
<evidence type="ECO:0000256" key="3">
    <source>
        <dbReference type="ARBA" id="ARBA00022538"/>
    </source>
</evidence>
<evidence type="ECO:0000256" key="9">
    <source>
        <dbReference type="HAMAP-Rule" id="MF_00275"/>
    </source>
</evidence>
<feature type="transmembrane region" description="Helical" evidence="9">
    <location>
        <begin position="166"/>
        <end position="185"/>
    </location>
</feature>
<dbReference type="RefSeq" id="WP_158359294.1">
    <property type="nucleotide sequence ID" value="NZ_JAOQJF010000025.1"/>
</dbReference>
<protein>
    <recommendedName>
        <fullName evidence="9">Potassium-transporting ATPase potassium-binding subunit</fullName>
    </recommendedName>
    <alternativeName>
        <fullName evidence="9">ATP phosphohydrolase [potassium-transporting] A chain</fullName>
    </alternativeName>
    <alternativeName>
        <fullName evidence="9">Potassium-binding and translocating subunit A</fullName>
    </alternativeName>
    <alternativeName>
        <fullName evidence="9">Potassium-translocating ATPase A chain</fullName>
    </alternativeName>
</protein>
<keyword evidence="4 9" id="KW-0812">Transmembrane</keyword>
<feature type="transmembrane region" description="Helical" evidence="9">
    <location>
        <begin position="443"/>
        <end position="465"/>
    </location>
</feature>
<keyword evidence="11" id="KW-1185">Reference proteome</keyword>
<evidence type="ECO:0000256" key="4">
    <source>
        <dbReference type="ARBA" id="ARBA00022692"/>
    </source>
</evidence>
<evidence type="ECO:0000313" key="10">
    <source>
        <dbReference type="EMBL" id="MCU6800601.1"/>
    </source>
</evidence>
<comment type="similarity">
    <text evidence="9">Belongs to the KdpA family.</text>
</comment>
<feature type="transmembrane region" description="Helical" evidence="9">
    <location>
        <begin position="556"/>
        <end position="580"/>
    </location>
</feature>
<feature type="transmembrane region" description="Helical" evidence="9">
    <location>
        <begin position="251"/>
        <end position="269"/>
    </location>
</feature>
<evidence type="ECO:0000256" key="5">
    <source>
        <dbReference type="ARBA" id="ARBA00022958"/>
    </source>
</evidence>
<feature type="transmembrane region" description="Helical" evidence="9">
    <location>
        <begin position="404"/>
        <end position="423"/>
    </location>
</feature>
<organism evidence="10 11">
    <name type="scientific">Alitiscatomonas aceti</name>
    <dbReference type="NCBI Taxonomy" id="2981724"/>
    <lineage>
        <taxon>Bacteria</taxon>
        <taxon>Bacillati</taxon>
        <taxon>Bacillota</taxon>
        <taxon>Clostridia</taxon>
        <taxon>Lachnospirales</taxon>
        <taxon>Lachnospiraceae</taxon>
        <taxon>Alitiscatomonas</taxon>
    </lineage>
</organism>
<dbReference type="PIRSF" id="PIRSF001294">
    <property type="entry name" value="K_ATPaseA"/>
    <property type="match status" value="1"/>
</dbReference>
<name>A0ABT2V2B2_9FIRM</name>
<keyword evidence="7 9" id="KW-0406">Ion transport</keyword>
<dbReference type="HAMAP" id="MF_00275">
    <property type="entry name" value="KdpA"/>
    <property type="match status" value="1"/>
</dbReference>
<keyword evidence="2 9" id="KW-1003">Cell membrane</keyword>
<accession>A0ABT2V2B2</accession>
<comment type="function">
    <text evidence="9">Part of the high-affinity ATP-driven potassium transport (or Kdp) system, which catalyzes the hydrolysis of ATP coupled with the electrogenic transport of potassium into the cytoplasm. This subunit binds the extracellular potassium ions and delivers the ions to the membrane domain of KdpB through an intramembrane tunnel.</text>
</comment>
<keyword evidence="8 9" id="KW-0472">Membrane</keyword>
<dbReference type="PANTHER" id="PTHR30607">
    <property type="entry name" value="POTASSIUM-TRANSPORTING ATPASE A CHAIN"/>
    <property type="match status" value="1"/>
</dbReference>
<feature type="transmembrane region" description="Helical" evidence="9">
    <location>
        <begin position="129"/>
        <end position="154"/>
    </location>
</feature>
<proteinExistence type="inferred from homology"/>
<evidence type="ECO:0000256" key="1">
    <source>
        <dbReference type="ARBA" id="ARBA00022448"/>
    </source>
</evidence>